<dbReference type="PANTHER" id="PTHR10996">
    <property type="entry name" value="2-HYDROXYACID DEHYDROGENASE-RELATED"/>
    <property type="match status" value="1"/>
</dbReference>
<evidence type="ECO:0000256" key="1">
    <source>
        <dbReference type="ARBA" id="ARBA00005854"/>
    </source>
</evidence>
<feature type="domain" description="D-isomer specific 2-hydroxyacid dehydrogenase NAD-binding" evidence="6">
    <location>
        <begin position="119"/>
        <end position="290"/>
    </location>
</feature>
<dbReference type="RefSeq" id="WP_376840215.1">
    <property type="nucleotide sequence ID" value="NZ_JBHMAU010000052.1"/>
</dbReference>
<evidence type="ECO:0000259" key="6">
    <source>
        <dbReference type="Pfam" id="PF02826"/>
    </source>
</evidence>
<sequence length="322" mass="35239">MSTQDAMSAQSIRTIAFPDSELRDRVIARIPAHQRANVDLVVYSAEEKSDKTSPDDVDVLILPYTDFGPTIELIPQLENLKTVLLQTTGYDPVAHLLDEGYTVATASGVHTGGTAELAVALVLAKLRGIDAAARDMVSRNWNHRRRRSLQDRRVLVVGVGEIGDAIAARLEPFDVELTRVASRAREDDRGTVHGPEDLPKLLPHAEVVILITPLTDATHHLVDKEFLAQLPDNALVVNVARGPVVDTDALVEELRSGRLQAALDVVDPEPLPENHPLWGTPNTLLTPHIGGDTTAFEPRIVQMLTEQVRRINDGQKPLNIVS</sequence>
<name>A0ABV5X1U0_9MICO</name>
<reference evidence="7 8" key="1">
    <citation type="submission" date="2024-09" db="EMBL/GenBank/DDBJ databases">
        <authorList>
            <person name="Sun Q."/>
            <person name="Mori K."/>
        </authorList>
    </citation>
    <scope>NUCLEOTIDE SEQUENCE [LARGE SCALE GENOMIC DNA]</scope>
    <source>
        <strain evidence="7 8">JCM 11683</strain>
    </source>
</reference>
<gene>
    <name evidence="7" type="ORF">ACFFN1_08305</name>
</gene>
<proteinExistence type="inferred from homology"/>
<evidence type="ECO:0000256" key="3">
    <source>
        <dbReference type="ARBA" id="ARBA00023027"/>
    </source>
</evidence>
<dbReference type="InterPro" id="IPR006140">
    <property type="entry name" value="D-isomer_DH_NAD-bd"/>
</dbReference>
<evidence type="ECO:0000313" key="7">
    <source>
        <dbReference type="EMBL" id="MFB9776405.1"/>
    </source>
</evidence>
<evidence type="ECO:0000313" key="8">
    <source>
        <dbReference type="Proteomes" id="UP001589707"/>
    </source>
</evidence>
<evidence type="ECO:0000256" key="4">
    <source>
        <dbReference type="RuleBase" id="RU003719"/>
    </source>
</evidence>
<dbReference type="InterPro" id="IPR006139">
    <property type="entry name" value="D-isomer_2_OHA_DH_cat_dom"/>
</dbReference>
<evidence type="ECO:0000256" key="2">
    <source>
        <dbReference type="ARBA" id="ARBA00023002"/>
    </source>
</evidence>
<evidence type="ECO:0000259" key="5">
    <source>
        <dbReference type="Pfam" id="PF00389"/>
    </source>
</evidence>
<feature type="domain" description="D-isomer specific 2-hydroxyacid dehydrogenase catalytic" evidence="5">
    <location>
        <begin position="37"/>
        <end position="321"/>
    </location>
</feature>
<dbReference type="Gene3D" id="3.40.50.720">
    <property type="entry name" value="NAD(P)-binding Rossmann-like Domain"/>
    <property type="match status" value="2"/>
</dbReference>
<keyword evidence="8" id="KW-1185">Reference proteome</keyword>
<dbReference type="PROSITE" id="PS00671">
    <property type="entry name" value="D_2_HYDROXYACID_DH_3"/>
    <property type="match status" value="1"/>
</dbReference>
<dbReference type="PANTHER" id="PTHR10996:SF178">
    <property type="entry name" value="2-HYDROXYACID DEHYDROGENASE YGL185C-RELATED"/>
    <property type="match status" value="1"/>
</dbReference>
<dbReference type="SUPFAM" id="SSF52283">
    <property type="entry name" value="Formate/glycerate dehydrogenase catalytic domain-like"/>
    <property type="match status" value="1"/>
</dbReference>
<dbReference type="InterPro" id="IPR050223">
    <property type="entry name" value="D-isomer_2-hydroxyacid_DH"/>
</dbReference>
<protein>
    <submittedName>
        <fullName evidence="7">2-hydroxyacid dehydrogenase</fullName>
    </submittedName>
</protein>
<dbReference type="SUPFAM" id="SSF51735">
    <property type="entry name" value="NAD(P)-binding Rossmann-fold domains"/>
    <property type="match status" value="1"/>
</dbReference>
<comment type="similarity">
    <text evidence="1 4">Belongs to the D-isomer specific 2-hydroxyacid dehydrogenase family.</text>
</comment>
<dbReference type="Pfam" id="PF02826">
    <property type="entry name" value="2-Hacid_dh_C"/>
    <property type="match status" value="1"/>
</dbReference>
<dbReference type="Proteomes" id="UP001589707">
    <property type="component" value="Unassembled WGS sequence"/>
</dbReference>
<dbReference type="InterPro" id="IPR029753">
    <property type="entry name" value="D-isomer_DH_CS"/>
</dbReference>
<keyword evidence="2 4" id="KW-0560">Oxidoreductase</keyword>
<organism evidence="7 8">
    <name type="scientific">Brevibacterium otitidis</name>
    <dbReference type="NCBI Taxonomy" id="53364"/>
    <lineage>
        <taxon>Bacteria</taxon>
        <taxon>Bacillati</taxon>
        <taxon>Actinomycetota</taxon>
        <taxon>Actinomycetes</taxon>
        <taxon>Micrococcales</taxon>
        <taxon>Brevibacteriaceae</taxon>
        <taxon>Brevibacterium</taxon>
    </lineage>
</organism>
<comment type="caution">
    <text evidence="7">The sequence shown here is derived from an EMBL/GenBank/DDBJ whole genome shotgun (WGS) entry which is preliminary data.</text>
</comment>
<dbReference type="Pfam" id="PF00389">
    <property type="entry name" value="2-Hacid_dh"/>
    <property type="match status" value="1"/>
</dbReference>
<dbReference type="InterPro" id="IPR036291">
    <property type="entry name" value="NAD(P)-bd_dom_sf"/>
</dbReference>
<dbReference type="CDD" id="cd12166">
    <property type="entry name" value="2-Hacid_dh_7"/>
    <property type="match status" value="1"/>
</dbReference>
<keyword evidence="3" id="KW-0520">NAD</keyword>
<dbReference type="EMBL" id="JBHMAU010000052">
    <property type="protein sequence ID" value="MFB9776405.1"/>
    <property type="molecule type" value="Genomic_DNA"/>
</dbReference>
<accession>A0ABV5X1U0</accession>